<dbReference type="Proteomes" id="UP000694548">
    <property type="component" value="Chromosome sgr05"/>
</dbReference>
<accession>A0A8C6LGN4</accession>
<evidence type="ECO:0000256" key="11">
    <source>
        <dbReference type="ARBA" id="ARBA00023163"/>
    </source>
</evidence>
<dbReference type="InterPro" id="IPR001723">
    <property type="entry name" value="Nuclear_hrmn_rcpt"/>
</dbReference>
<reference evidence="15" key="1">
    <citation type="submission" date="2014-08" db="EMBL/GenBank/DDBJ databases">
        <authorList>
            <person name="Senf B."/>
            <person name="Petzold A."/>
            <person name="Downie B.R."/>
            <person name="Koch P."/>
            <person name="Platzer M."/>
        </authorList>
    </citation>
    <scope>NUCLEOTIDE SEQUENCE [LARGE SCALE GENOMIC DNA]</scope>
    <source>
        <strain evidence="15">GRZ</strain>
    </source>
</reference>
<dbReference type="PROSITE" id="PS51843">
    <property type="entry name" value="NR_LBD"/>
    <property type="match status" value="1"/>
</dbReference>
<dbReference type="Ensembl" id="ENSNFUT00015018149.1">
    <property type="protein sequence ID" value="ENSNFUP00015017354.1"/>
    <property type="gene ID" value="ENSNFUG00015008271.1"/>
</dbReference>
<evidence type="ECO:0000256" key="4">
    <source>
        <dbReference type="ARBA" id="ARBA00022490"/>
    </source>
</evidence>
<evidence type="ECO:0000259" key="14">
    <source>
        <dbReference type="PROSITE" id="PS51843"/>
    </source>
</evidence>
<reference evidence="15" key="2">
    <citation type="submission" date="2025-08" db="UniProtKB">
        <authorList>
            <consortium name="Ensembl"/>
        </authorList>
    </citation>
    <scope>IDENTIFICATION</scope>
</reference>
<dbReference type="GO" id="GO:0003714">
    <property type="term" value="F:transcription corepressor activity"/>
    <property type="evidence" value="ECO:0007669"/>
    <property type="project" value="TreeGrafter"/>
</dbReference>
<keyword evidence="7" id="KW-0863">Zinc-finger</keyword>
<evidence type="ECO:0000256" key="2">
    <source>
        <dbReference type="ARBA" id="ARBA00004496"/>
    </source>
</evidence>
<keyword evidence="13" id="KW-0539">Nucleus</keyword>
<dbReference type="InterPro" id="IPR000536">
    <property type="entry name" value="Nucl_hrmn_rcpt_lig-bd"/>
</dbReference>
<dbReference type="GO" id="GO:0003677">
    <property type="term" value="F:DNA binding"/>
    <property type="evidence" value="ECO:0007669"/>
    <property type="project" value="UniProtKB-KW"/>
</dbReference>
<keyword evidence="12" id="KW-0675">Receptor</keyword>
<dbReference type="GeneTree" id="ENSGT00390000015719"/>
<name>A0A8C6LGN4_NOTFU</name>
<dbReference type="PANTHER" id="PTHR24081:SF0">
    <property type="entry name" value="NUCLEAR RECEPTOR SUBFAMILY 0 GROUP B MEMBER 2"/>
    <property type="match status" value="1"/>
</dbReference>
<keyword evidence="9" id="KW-0805">Transcription regulation</keyword>
<evidence type="ECO:0000313" key="16">
    <source>
        <dbReference type="Proteomes" id="UP000694548"/>
    </source>
</evidence>
<dbReference type="GO" id="GO:0005634">
    <property type="term" value="C:nucleus"/>
    <property type="evidence" value="ECO:0007669"/>
    <property type="project" value="UniProtKB-SubCell"/>
</dbReference>
<dbReference type="SUPFAM" id="SSF48508">
    <property type="entry name" value="Nuclear receptor ligand-binding domain"/>
    <property type="match status" value="1"/>
</dbReference>
<evidence type="ECO:0000313" key="15">
    <source>
        <dbReference type="Ensembl" id="ENSNFUP00015017354.1"/>
    </source>
</evidence>
<keyword evidence="11" id="KW-0804">Transcription</keyword>
<dbReference type="GeneID" id="107378712"/>
<proteinExistence type="inferred from homology"/>
<dbReference type="InterPro" id="IPR035500">
    <property type="entry name" value="NHR-like_dom_sf"/>
</dbReference>
<keyword evidence="10" id="KW-0238">DNA-binding</keyword>
<sequence length="266" mass="29972">MDNRCQCSANKQRQLNPILYNILSQMDSGRPTPDTSSHSSVPHRCNCETRRRVCLKRPSVVCKEASAVLVKTVHFMKNLPAFNQLPPSDQFALLKSSWVPLFILGLAQERVDFEVADVPADSMLKKILLNCQESPETEREQPTMAGISKLKSCLKKFWSLDVSPKEYAYLKGTTIFNPDVPDLKAGLFVEGLQQEAQHALSEVVQLLHPGNQERFARILLTASMLQGITPSLITELFFRPVIGQANLLELLVDMLFSRWEGWSSGW</sequence>
<feature type="domain" description="NR LBD" evidence="14">
    <location>
        <begin position="34"/>
        <end position="258"/>
    </location>
</feature>
<keyword evidence="5" id="KW-0678">Repressor</keyword>
<dbReference type="GO" id="GO:0000122">
    <property type="term" value="P:negative regulation of transcription by RNA polymerase II"/>
    <property type="evidence" value="ECO:0007669"/>
    <property type="project" value="TreeGrafter"/>
</dbReference>
<keyword evidence="6" id="KW-0479">Metal-binding</keyword>
<dbReference type="FunFam" id="1.10.565.10:FF:000031">
    <property type="entry name" value="Nuclear receptor subfamily 0 group B member 1"/>
    <property type="match status" value="1"/>
</dbReference>
<dbReference type="GO" id="GO:0008270">
    <property type="term" value="F:zinc ion binding"/>
    <property type="evidence" value="ECO:0007669"/>
    <property type="project" value="UniProtKB-KW"/>
</dbReference>
<dbReference type="Pfam" id="PF00104">
    <property type="entry name" value="Hormone_recep"/>
    <property type="match status" value="1"/>
</dbReference>
<dbReference type="GO" id="GO:0005737">
    <property type="term" value="C:cytoplasm"/>
    <property type="evidence" value="ECO:0007669"/>
    <property type="project" value="UniProtKB-SubCell"/>
</dbReference>
<evidence type="ECO:0000256" key="7">
    <source>
        <dbReference type="ARBA" id="ARBA00022771"/>
    </source>
</evidence>
<dbReference type="AlphaFoldDB" id="A0A8C6LGN4"/>
<comment type="similarity">
    <text evidence="3">Belongs to the nuclear hormone receptor family. NR0 subfamily.</text>
</comment>
<dbReference type="OrthoDB" id="9926883at2759"/>
<dbReference type="PRINTS" id="PR00398">
    <property type="entry name" value="STRDHORMONER"/>
</dbReference>
<reference evidence="15" key="3">
    <citation type="submission" date="2025-09" db="UniProtKB">
        <authorList>
            <consortium name="Ensembl"/>
        </authorList>
    </citation>
    <scope>IDENTIFICATION</scope>
</reference>
<evidence type="ECO:0000256" key="1">
    <source>
        <dbReference type="ARBA" id="ARBA00004123"/>
    </source>
</evidence>
<comment type="subcellular location">
    <subcellularLocation>
        <location evidence="2">Cytoplasm</location>
    </subcellularLocation>
    <subcellularLocation>
        <location evidence="1">Nucleus</location>
    </subcellularLocation>
</comment>
<evidence type="ECO:0000256" key="6">
    <source>
        <dbReference type="ARBA" id="ARBA00022723"/>
    </source>
</evidence>
<evidence type="ECO:0000256" key="10">
    <source>
        <dbReference type="ARBA" id="ARBA00023125"/>
    </source>
</evidence>
<keyword evidence="16" id="KW-1185">Reference proteome</keyword>
<evidence type="ECO:0000256" key="13">
    <source>
        <dbReference type="ARBA" id="ARBA00023242"/>
    </source>
</evidence>
<evidence type="ECO:0000256" key="5">
    <source>
        <dbReference type="ARBA" id="ARBA00022491"/>
    </source>
</evidence>
<organism evidence="15 16">
    <name type="scientific">Nothobranchius furzeri</name>
    <name type="common">Turquoise killifish</name>
    <dbReference type="NCBI Taxonomy" id="105023"/>
    <lineage>
        <taxon>Eukaryota</taxon>
        <taxon>Metazoa</taxon>
        <taxon>Chordata</taxon>
        <taxon>Craniata</taxon>
        <taxon>Vertebrata</taxon>
        <taxon>Euteleostomi</taxon>
        <taxon>Actinopterygii</taxon>
        <taxon>Neopterygii</taxon>
        <taxon>Teleostei</taxon>
        <taxon>Neoteleostei</taxon>
        <taxon>Acanthomorphata</taxon>
        <taxon>Ovalentaria</taxon>
        <taxon>Atherinomorphae</taxon>
        <taxon>Cyprinodontiformes</taxon>
        <taxon>Nothobranchiidae</taxon>
        <taxon>Nothobranchius</taxon>
    </lineage>
</organism>
<dbReference type="InterPro" id="IPR033544">
    <property type="entry name" value="NR0B1/2"/>
</dbReference>
<dbReference type="Gene3D" id="1.10.565.10">
    <property type="entry name" value="Retinoid X Receptor"/>
    <property type="match status" value="1"/>
</dbReference>
<dbReference type="PANTHER" id="PTHR24081">
    <property type="entry name" value="NUCLEAR RECEPTOR SUBFAMILY 0 GROUP B"/>
    <property type="match status" value="1"/>
</dbReference>
<dbReference type="OMA" id="KSCWAPL"/>
<keyword evidence="4" id="KW-0963">Cytoplasm</keyword>
<dbReference type="SMART" id="SM00430">
    <property type="entry name" value="HOLI"/>
    <property type="match status" value="1"/>
</dbReference>
<keyword evidence="8" id="KW-0862">Zinc</keyword>
<evidence type="ECO:0000256" key="12">
    <source>
        <dbReference type="ARBA" id="ARBA00023170"/>
    </source>
</evidence>
<dbReference type="GO" id="GO:0007623">
    <property type="term" value="P:circadian rhythm"/>
    <property type="evidence" value="ECO:0007669"/>
    <property type="project" value="TreeGrafter"/>
</dbReference>
<protein>
    <submittedName>
        <fullName evidence="15">Nuclear receptor subfamily 0, group B, member 2a</fullName>
    </submittedName>
</protein>
<dbReference type="KEGG" id="nfu:107378712"/>
<dbReference type="CTD" id="403010"/>
<gene>
    <name evidence="15" type="primary">NR0B2</name>
    <name evidence="15" type="synonym">nr0b2a</name>
</gene>
<evidence type="ECO:0000256" key="8">
    <source>
        <dbReference type="ARBA" id="ARBA00022833"/>
    </source>
</evidence>
<evidence type="ECO:0000256" key="9">
    <source>
        <dbReference type="ARBA" id="ARBA00023015"/>
    </source>
</evidence>
<evidence type="ECO:0000256" key="3">
    <source>
        <dbReference type="ARBA" id="ARBA00006647"/>
    </source>
</evidence>